<sequence length="1054" mass="109381">MTDRVAIVGAAIRTAGAVDTAGFWRLLADGRGGRREFDRAELERRGVPGVRFADPRFVPVSFPLANPAGFDAAAFAISPAEAELMDPQHRAMLESAYRAVESSGHHIASLADTVGVYVGARPGLHAVLLRATGADIDETKLVTGSYSDYLAARLSYTFGLGGPTISVQTTCSTSAVAIHLAVQAILAGECDSAVAGGVAIDIEDAGYLCPEGGVFSPRGRCQPFTTTADGTVDGNGVASVFLRRLDLALADGDPILAVVAGTAVNNDGRDRVGFTAPSVSGQSSVIGEALDVAELTPDHIGLFETHGTGTSVGDPLEIEAATLAYREAGMTGDGLRLGTIKANIGHLTSAAGAAGVIASLLALRNEAIPPNLPLTEGASAIDLSHTPFRLTDRLEPWRRGPEPRFAAISSFGLGGTNAHIILGDPDEVARRGARRSWQVLPLSADDAQRLTETVTATRQAASEATSDERHDLGHTLRLGRPELAVRAVAMLPVEDAATATEAEHEAADMAASAAQCAAAVEGRTAPAAAEGQAASTAGQGSAVAKAERETADMAASAAQGAAAVEGQAATATTAVWPTASSFRSPSAEPPSLVYLLPGQGGRSSAAAHQLYQSEPWFTATVDTGLDIVEDVADPRTFARVRNAFVLGTLTDDTEVAQPVLHLLAAGVATVLERLGIQPTALAGHSVAEITAAQLAGVLDFAEATTAVCHRGAAMAAMPPGEMYAVRATPALLADLPDGTEISVRNTPSSTVLSTTAGEPLRNWLDARALRYRRLGTSHAFHHASMADAAEAFTKRMRGISLRPPRIPLLSCPTGTWLEASQATDPVYWGRQLREPVDFVSGLRAVVAAHPNAVPVQLGAGTHLLAAIREAVPMRPNAGTPVIRETTADTGIAMLPDGDARMTLPAAIGALWQHGVPVDWNAYAEHDRGLRTAAPPRPLLTTPVLHPALRGRTPGIDPSDLDNTPAPATPSPEAEDVPLLGPVCECWAETLGAMPAPDDDFFASGGDSIAAGQIVARLRSRFDVAIPVHLPLVATSPRELARAVDELLIAAVLQD</sequence>
<evidence type="ECO:0000256" key="4">
    <source>
        <dbReference type="SAM" id="MobiDB-lite"/>
    </source>
</evidence>
<dbReference type="InterPro" id="IPR032821">
    <property type="entry name" value="PKS_assoc"/>
</dbReference>
<dbReference type="SUPFAM" id="SSF52151">
    <property type="entry name" value="FabD/lysophospholipase-like"/>
    <property type="match status" value="1"/>
</dbReference>
<dbReference type="GO" id="GO:0031177">
    <property type="term" value="F:phosphopantetheine binding"/>
    <property type="evidence" value="ECO:0007669"/>
    <property type="project" value="InterPro"/>
</dbReference>
<evidence type="ECO:0000256" key="1">
    <source>
        <dbReference type="ARBA" id="ARBA00022450"/>
    </source>
</evidence>
<dbReference type="CDD" id="cd00833">
    <property type="entry name" value="PKS"/>
    <property type="match status" value="1"/>
</dbReference>
<dbReference type="GO" id="GO:0005737">
    <property type="term" value="C:cytoplasm"/>
    <property type="evidence" value="ECO:0007669"/>
    <property type="project" value="TreeGrafter"/>
</dbReference>
<gene>
    <name evidence="7" type="ordered locus">Snas_0193</name>
</gene>
<dbReference type="eggNOG" id="COG1020">
    <property type="taxonomic scope" value="Bacteria"/>
</dbReference>
<dbReference type="PROSITE" id="PS52004">
    <property type="entry name" value="KS3_2"/>
    <property type="match status" value="1"/>
</dbReference>
<evidence type="ECO:0000313" key="8">
    <source>
        <dbReference type="Proteomes" id="UP000000844"/>
    </source>
</evidence>
<keyword evidence="8" id="KW-1185">Reference proteome</keyword>
<evidence type="ECO:0000256" key="2">
    <source>
        <dbReference type="ARBA" id="ARBA00022553"/>
    </source>
</evidence>
<dbReference type="SMART" id="SM00823">
    <property type="entry name" value="PKS_PP"/>
    <property type="match status" value="1"/>
</dbReference>
<reference evidence="7 8" key="1">
    <citation type="journal article" date="2009" name="Stand. Genomic Sci.">
        <title>Complete genome sequence of Stackebrandtia nassauensis type strain (LLR-40K-21).</title>
        <authorList>
            <person name="Munk C."/>
            <person name="Lapidus A."/>
            <person name="Copeland A."/>
            <person name="Jando M."/>
            <person name="Mayilraj S."/>
            <person name="Glavina Del Rio T."/>
            <person name="Nolan M."/>
            <person name="Chen F."/>
            <person name="Lucas S."/>
            <person name="Tice H."/>
            <person name="Cheng J.F."/>
            <person name="Han C."/>
            <person name="Detter J.C."/>
            <person name="Bruce D."/>
            <person name="Goodwin L."/>
            <person name="Chain P."/>
            <person name="Pitluck S."/>
            <person name="Goker M."/>
            <person name="Ovchinikova G."/>
            <person name="Pati A."/>
            <person name="Ivanova N."/>
            <person name="Mavromatis K."/>
            <person name="Chen A."/>
            <person name="Palaniappan K."/>
            <person name="Land M."/>
            <person name="Hauser L."/>
            <person name="Chang Y.J."/>
            <person name="Jeffries C.D."/>
            <person name="Bristow J."/>
            <person name="Eisen J.A."/>
            <person name="Markowitz V."/>
            <person name="Hugenholtz P."/>
            <person name="Kyrpides N.C."/>
            <person name="Klenk H.P."/>
        </authorList>
    </citation>
    <scope>NUCLEOTIDE SEQUENCE [LARGE SCALE GENOMIC DNA]</scope>
    <source>
        <strain evidence="8">DSM 44728 / CIP 108903 / NRRL B-16338 / NBRC 102104 / LLR-40K-21</strain>
    </source>
</reference>
<feature type="domain" description="Carrier" evidence="5">
    <location>
        <begin position="973"/>
        <end position="1047"/>
    </location>
</feature>
<feature type="domain" description="Ketosynthase family 3 (KS3)" evidence="6">
    <location>
        <begin position="2"/>
        <end position="424"/>
    </location>
</feature>
<dbReference type="Gene3D" id="3.30.70.3290">
    <property type="match status" value="1"/>
</dbReference>
<evidence type="ECO:0000313" key="7">
    <source>
        <dbReference type="EMBL" id="ADD39912.1"/>
    </source>
</evidence>
<dbReference type="Pfam" id="PF00550">
    <property type="entry name" value="PP-binding"/>
    <property type="match status" value="1"/>
</dbReference>
<dbReference type="SUPFAM" id="SSF47336">
    <property type="entry name" value="ACP-like"/>
    <property type="match status" value="1"/>
</dbReference>
<dbReference type="SUPFAM" id="SSF53901">
    <property type="entry name" value="Thiolase-like"/>
    <property type="match status" value="1"/>
</dbReference>
<dbReference type="InterPro" id="IPR014043">
    <property type="entry name" value="Acyl_transferase_dom"/>
</dbReference>
<dbReference type="Gene3D" id="1.10.1200.10">
    <property type="entry name" value="ACP-like"/>
    <property type="match status" value="1"/>
</dbReference>
<proteinExistence type="predicted"/>
<dbReference type="HOGENOM" id="CLU_000022_16_6_11"/>
<dbReference type="InterPro" id="IPR014031">
    <property type="entry name" value="Ketoacyl_synth_C"/>
</dbReference>
<dbReference type="SMART" id="SM00827">
    <property type="entry name" value="PKS_AT"/>
    <property type="match status" value="1"/>
</dbReference>
<dbReference type="STRING" id="446470.Snas_0193"/>
<dbReference type="Pfam" id="PF02801">
    <property type="entry name" value="Ketoacyl-synt_C"/>
    <property type="match status" value="1"/>
</dbReference>
<keyword evidence="1" id="KW-0596">Phosphopantetheine</keyword>
<keyword evidence="2" id="KW-0597">Phosphoprotein</keyword>
<accession>D3Q1R4</accession>
<dbReference type="InterPro" id="IPR020806">
    <property type="entry name" value="PKS_PP-bd"/>
</dbReference>
<dbReference type="Pfam" id="PF00698">
    <property type="entry name" value="Acyl_transf_1"/>
    <property type="match status" value="1"/>
</dbReference>
<dbReference type="GO" id="GO:0006633">
    <property type="term" value="P:fatty acid biosynthetic process"/>
    <property type="evidence" value="ECO:0007669"/>
    <property type="project" value="TreeGrafter"/>
</dbReference>
<evidence type="ECO:0000259" key="5">
    <source>
        <dbReference type="PROSITE" id="PS50075"/>
    </source>
</evidence>
<dbReference type="PANTHER" id="PTHR43775:SF37">
    <property type="entry name" value="SI:DKEY-61P9.11"/>
    <property type="match status" value="1"/>
</dbReference>
<feature type="compositionally biased region" description="Low complexity" evidence="4">
    <location>
        <begin position="933"/>
        <end position="942"/>
    </location>
</feature>
<protein>
    <submittedName>
        <fullName evidence="7">Beta-ketoacyl synthase</fullName>
    </submittedName>
</protein>
<dbReference type="SMART" id="SM00825">
    <property type="entry name" value="PKS_KS"/>
    <property type="match status" value="1"/>
</dbReference>
<dbReference type="eggNOG" id="COG3321">
    <property type="taxonomic scope" value="Bacteria"/>
</dbReference>
<feature type="region of interest" description="Disordered" evidence="4">
    <location>
        <begin position="933"/>
        <end position="974"/>
    </location>
</feature>
<dbReference type="KEGG" id="sna:Snas_0193"/>
<dbReference type="AlphaFoldDB" id="D3Q1R4"/>
<dbReference type="Gene3D" id="3.40.47.10">
    <property type="match status" value="1"/>
</dbReference>
<dbReference type="PANTHER" id="PTHR43775">
    <property type="entry name" value="FATTY ACID SYNTHASE"/>
    <property type="match status" value="1"/>
</dbReference>
<evidence type="ECO:0000259" key="6">
    <source>
        <dbReference type="PROSITE" id="PS52004"/>
    </source>
</evidence>
<dbReference type="GO" id="GO:0005886">
    <property type="term" value="C:plasma membrane"/>
    <property type="evidence" value="ECO:0007669"/>
    <property type="project" value="TreeGrafter"/>
</dbReference>
<dbReference type="InterPro" id="IPR014030">
    <property type="entry name" value="Ketoacyl_synth_N"/>
</dbReference>
<name>D3Q1R4_STANL</name>
<dbReference type="InterPro" id="IPR020841">
    <property type="entry name" value="PKS_Beta-ketoAc_synthase_dom"/>
</dbReference>
<dbReference type="Gene3D" id="3.40.366.10">
    <property type="entry name" value="Malonyl-Coenzyme A Acyl Carrier Protein, domain 2"/>
    <property type="match status" value="1"/>
</dbReference>
<dbReference type="InterPro" id="IPR009081">
    <property type="entry name" value="PP-bd_ACP"/>
</dbReference>
<dbReference type="InterPro" id="IPR036736">
    <property type="entry name" value="ACP-like_sf"/>
</dbReference>
<evidence type="ECO:0000256" key="3">
    <source>
        <dbReference type="ARBA" id="ARBA00022679"/>
    </source>
</evidence>
<dbReference type="Proteomes" id="UP000000844">
    <property type="component" value="Chromosome"/>
</dbReference>
<dbReference type="Pfam" id="PF00109">
    <property type="entry name" value="ketoacyl-synt"/>
    <property type="match status" value="1"/>
</dbReference>
<dbReference type="InterPro" id="IPR001227">
    <property type="entry name" value="Ac_transferase_dom_sf"/>
</dbReference>
<dbReference type="PROSITE" id="PS50075">
    <property type="entry name" value="CARRIER"/>
    <property type="match status" value="1"/>
</dbReference>
<dbReference type="GO" id="GO:0004312">
    <property type="term" value="F:fatty acid synthase activity"/>
    <property type="evidence" value="ECO:0007669"/>
    <property type="project" value="TreeGrafter"/>
</dbReference>
<keyword evidence="3" id="KW-0808">Transferase</keyword>
<dbReference type="InterPro" id="IPR016039">
    <property type="entry name" value="Thiolase-like"/>
</dbReference>
<dbReference type="Pfam" id="PF16197">
    <property type="entry name" value="KAsynt_C_assoc"/>
    <property type="match status" value="1"/>
</dbReference>
<dbReference type="GO" id="GO:0071770">
    <property type="term" value="P:DIM/DIP cell wall layer assembly"/>
    <property type="evidence" value="ECO:0007669"/>
    <property type="project" value="TreeGrafter"/>
</dbReference>
<organism evidence="7 8">
    <name type="scientific">Stackebrandtia nassauensis (strain DSM 44728 / CIP 108903 / NRRL B-16338 / NBRC 102104 / LLR-40K-21)</name>
    <dbReference type="NCBI Taxonomy" id="446470"/>
    <lineage>
        <taxon>Bacteria</taxon>
        <taxon>Bacillati</taxon>
        <taxon>Actinomycetota</taxon>
        <taxon>Actinomycetes</taxon>
        <taxon>Glycomycetales</taxon>
        <taxon>Glycomycetaceae</taxon>
        <taxon>Stackebrandtia</taxon>
    </lineage>
</organism>
<dbReference type="EMBL" id="CP001778">
    <property type="protein sequence ID" value="ADD39912.1"/>
    <property type="molecule type" value="Genomic_DNA"/>
</dbReference>
<dbReference type="RefSeq" id="WP_013015483.1">
    <property type="nucleotide sequence ID" value="NC_013947.1"/>
</dbReference>
<dbReference type="InterPro" id="IPR050091">
    <property type="entry name" value="PKS_NRPS_Biosynth_Enz"/>
</dbReference>
<dbReference type="InterPro" id="IPR016035">
    <property type="entry name" value="Acyl_Trfase/lysoPLipase"/>
</dbReference>